<keyword evidence="4" id="KW-1185">Reference proteome</keyword>
<proteinExistence type="predicted"/>
<evidence type="ECO:0000313" key="3">
    <source>
        <dbReference type="Proteomes" id="UP000196435"/>
    </source>
</evidence>
<gene>
    <name evidence="1" type="ORF">Xinn_04059</name>
    <name evidence="2" type="ORF">XIS1_770002</name>
</gene>
<dbReference type="EMBL" id="NIBU01000133">
    <property type="protein sequence ID" value="PHM25032.1"/>
    <property type="molecule type" value="Genomic_DNA"/>
</dbReference>
<reference evidence="2" key="2">
    <citation type="submission" date="2016-12" db="EMBL/GenBank/DDBJ databases">
        <authorList>
            <person name="Song W.-J."/>
            <person name="Kurnit D.M."/>
        </authorList>
    </citation>
    <scope>NUCLEOTIDE SEQUENCE [LARGE SCALE GENOMIC DNA]</scope>
    <source>
        <strain evidence="2">HGB1681</strain>
    </source>
</reference>
<protein>
    <submittedName>
        <fullName evidence="2">Uncharacterized protein</fullName>
    </submittedName>
</protein>
<evidence type="ECO:0000313" key="2">
    <source>
        <dbReference type="EMBL" id="SIP74682.1"/>
    </source>
</evidence>
<dbReference type="Proteomes" id="UP000224871">
    <property type="component" value="Unassembled WGS sequence"/>
</dbReference>
<organism evidence="2 3">
    <name type="scientific">Xenorhabdus innexi</name>
    <dbReference type="NCBI Taxonomy" id="290109"/>
    <lineage>
        <taxon>Bacteria</taxon>
        <taxon>Pseudomonadati</taxon>
        <taxon>Pseudomonadota</taxon>
        <taxon>Gammaproteobacteria</taxon>
        <taxon>Enterobacterales</taxon>
        <taxon>Morganellaceae</taxon>
        <taxon>Xenorhabdus</taxon>
    </lineage>
</organism>
<evidence type="ECO:0000313" key="4">
    <source>
        <dbReference type="Proteomes" id="UP000224871"/>
    </source>
</evidence>
<dbReference type="AlphaFoldDB" id="A0A1N6N0Y9"/>
<reference evidence="1 4" key="3">
    <citation type="journal article" date="2017" name="Nat. Microbiol.">
        <title>Natural product diversity associated with the nematode symbionts Photorhabdus and Xenorhabdus.</title>
        <authorList>
            <person name="Tobias N.J."/>
            <person name="Wolff H."/>
            <person name="Djahanschiri B."/>
            <person name="Grundmann F."/>
            <person name="Kronenwerth M."/>
            <person name="Shi Y.M."/>
            <person name="Simonyi S."/>
            <person name="Grun P."/>
            <person name="Shapiro-Ilan D."/>
            <person name="Pidot S.J."/>
            <person name="Stinear T.P."/>
            <person name="Ebersberger I."/>
            <person name="Bode H.B."/>
        </authorList>
    </citation>
    <scope>NUCLEOTIDE SEQUENCE [LARGE SCALE GENOMIC DNA]</scope>
    <source>
        <strain evidence="1 4">DSM 16336</strain>
    </source>
</reference>
<evidence type="ECO:0000313" key="1">
    <source>
        <dbReference type="EMBL" id="PHM25032.1"/>
    </source>
</evidence>
<sequence length="129" mass="14763">MQLNDHAIVSLNEVFYPDGSLELRYRLNKGEELTPEELSMLPYSKVISEIKIENSDGVINLKNIVSSIGGNSQSLFEINGCDYESFFVDPSDIRIQNYLLKNVKKEFPDFWDAWVNDNIFISFSKGMGK</sequence>
<dbReference type="OrthoDB" id="6627824at2"/>
<name>A0A1N6N0Y9_9GAMM</name>
<reference evidence="3" key="1">
    <citation type="submission" date="2016-12" db="EMBL/GenBank/DDBJ databases">
        <authorList>
            <person name="Gaudriault S."/>
        </authorList>
    </citation>
    <scope>NUCLEOTIDE SEQUENCE [LARGE SCALE GENOMIC DNA]</scope>
    <source>
        <strain evidence="3">HGB1681 (deposited as PTA-6826 in the American Type Culture Collection)</strain>
    </source>
</reference>
<accession>A0A1N6N0Y9</accession>
<dbReference type="Proteomes" id="UP000196435">
    <property type="component" value="Unassembled WGS sequence"/>
</dbReference>
<dbReference type="EMBL" id="FTLG01000222">
    <property type="protein sequence ID" value="SIP74682.1"/>
    <property type="molecule type" value="Genomic_DNA"/>
</dbReference>
<dbReference type="RefSeq" id="WP_086954029.1">
    <property type="nucleotide sequence ID" value="NZ_CAWNQC010000039.1"/>
</dbReference>